<dbReference type="KEGG" id="bpro:PMF13cell1_01303"/>
<evidence type="ECO:0000256" key="1">
    <source>
        <dbReference type="SAM" id="SignalP"/>
    </source>
</evidence>
<dbReference type="PANTHER" id="PTHR43649:SF12">
    <property type="entry name" value="DIACETYLCHITOBIOSE BINDING PROTEIN DASA"/>
    <property type="match status" value="1"/>
</dbReference>
<dbReference type="AlphaFoldDB" id="A0A4P6LUL6"/>
<keyword evidence="1" id="KW-0732">Signal</keyword>
<dbReference type="PANTHER" id="PTHR43649">
    <property type="entry name" value="ARABINOSE-BINDING PROTEIN-RELATED"/>
    <property type="match status" value="1"/>
</dbReference>
<dbReference type="InterPro" id="IPR050490">
    <property type="entry name" value="Bact_solute-bd_prot1"/>
</dbReference>
<sequence>MKKKVVAALMCLTMAMSLAACGGGSGSSGGESASKGDSKDQERVVELWTCWTDGADTQIAGTEQIKKFEEETGVKVNQTNFTYDMLHEKILTAAAGGNVPDLIWGLPEYVGEFYNMGIVEDLTDRFNEWEDKDALSEAVVKAMTIDDKIVGIPYEMTVRAYLTHEKDLTAAGIEVPKTWEDLLAQTDYKEKNGKYLTELACTGVRSAQELLVYLAQYDLEIASAQDDGKYKNTWKDNKDELDKATKVFQFYKDLVDQGIIDPNCKNWGWEETDENFATGITSTYVSGNWLAERESSNPDTMDDVAVTAIPYPSDGHEATYMECKPLFIMADSKNKDDAFELATAFCSKEWQEAGFADRSPRSDVSTDSKWSKDFQALSDTGITFPPVTLGGITQAMQDAMAKVLQEGETPEATAEWLCDAVNASLSDSGELSE</sequence>
<dbReference type="Gene3D" id="3.40.190.10">
    <property type="entry name" value="Periplasmic binding protein-like II"/>
    <property type="match status" value="1"/>
</dbReference>
<dbReference type="PROSITE" id="PS51257">
    <property type="entry name" value="PROKAR_LIPOPROTEIN"/>
    <property type="match status" value="1"/>
</dbReference>
<dbReference type="RefSeq" id="WP_130180212.1">
    <property type="nucleotide sequence ID" value="NZ_CP035945.1"/>
</dbReference>
<proteinExistence type="predicted"/>
<name>A0A4P6LUL6_9FIRM</name>
<protein>
    <submittedName>
        <fullName evidence="2">Cyclodextrin-binding protein</fullName>
    </submittedName>
</protein>
<dbReference type="SUPFAM" id="SSF53850">
    <property type="entry name" value="Periplasmic binding protein-like II"/>
    <property type="match status" value="1"/>
</dbReference>
<dbReference type="InterPro" id="IPR006059">
    <property type="entry name" value="SBP"/>
</dbReference>
<gene>
    <name evidence="2" type="primary">cycB_1</name>
    <name evidence="2" type="ORF">PMF13cell1_01303</name>
</gene>
<feature type="chain" id="PRO_5039253135" evidence="1">
    <location>
        <begin position="20"/>
        <end position="433"/>
    </location>
</feature>
<reference evidence="2 3" key="1">
    <citation type="submission" date="2019-01" db="EMBL/GenBank/DDBJ databases">
        <title>PMF-metabolizing Aryl O-demethylase.</title>
        <authorList>
            <person name="Kim M."/>
        </authorList>
    </citation>
    <scope>NUCLEOTIDE SEQUENCE [LARGE SCALE GENOMIC DNA]</scope>
    <source>
        <strain evidence="2 3">PMF1</strain>
    </source>
</reference>
<evidence type="ECO:0000313" key="3">
    <source>
        <dbReference type="Proteomes" id="UP000289794"/>
    </source>
</evidence>
<organism evidence="2 3">
    <name type="scientific">Blautia producta</name>
    <dbReference type="NCBI Taxonomy" id="33035"/>
    <lineage>
        <taxon>Bacteria</taxon>
        <taxon>Bacillati</taxon>
        <taxon>Bacillota</taxon>
        <taxon>Clostridia</taxon>
        <taxon>Lachnospirales</taxon>
        <taxon>Lachnospiraceae</taxon>
        <taxon>Blautia</taxon>
    </lineage>
</organism>
<accession>A0A4P6LUL6</accession>
<dbReference type="Proteomes" id="UP000289794">
    <property type="component" value="Chromosome"/>
</dbReference>
<evidence type="ECO:0000313" key="2">
    <source>
        <dbReference type="EMBL" id="QBE95779.1"/>
    </source>
</evidence>
<dbReference type="Pfam" id="PF13416">
    <property type="entry name" value="SBP_bac_8"/>
    <property type="match status" value="1"/>
</dbReference>
<feature type="signal peptide" evidence="1">
    <location>
        <begin position="1"/>
        <end position="19"/>
    </location>
</feature>
<dbReference type="EMBL" id="CP035945">
    <property type="protein sequence ID" value="QBE95779.1"/>
    <property type="molecule type" value="Genomic_DNA"/>
</dbReference>